<dbReference type="GO" id="GO:0046100">
    <property type="term" value="P:hypoxanthine metabolic process"/>
    <property type="evidence" value="ECO:0007669"/>
    <property type="project" value="TreeGrafter"/>
</dbReference>
<dbReference type="InterPro" id="IPR050408">
    <property type="entry name" value="HGPRT"/>
</dbReference>
<dbReference type="GO" id="GO:0032264">
    <property type="term" value="P:IMP salvage"/>
    <property type="evidence" value="ECO:0007669"/>
    <property type="project" value="TreeGrafter"/>
</dbReference>
<comment type="caution">
    <text evidence="4">The sequence shown here is derived from an EMBL/GenBank/DDBJ whole genome shotgun (WGS) entry which is preliminary data.</text>
</comment>
<dbReference type="EMBL" id="MFNF01000035">
    <property type="protein sequence ID" value="OGH01427.1"/>
    <property type="molecule type" value="Genomic_DNA"/>
</dbReference>
<protein>
    <recommendedName>
        <fullName evidence="3">Phosphoribosyltransferase domain-containing protein</fullName>
    </recommendedName>
</protein>
<evidence type="ECO:0000313" key="4">
    <source>
        <dbReference type="EMBL" id="OGH01427.1"/>
    </source>
</evidence>
<dbReference type="GO" id="GO:0004422">
    <property type="term" value="F:hypoxanthine phosphoribosyltransferase activity"/>
    <property type="evidence" value="ECO:0007669"/>
    <property type="project" value="TreeGrafter"/>
</dbReference>
<comment type="catalytic activity">
    <reaction evidence="2">
        <text>IMP + diphosphate = hypoxanthine + 5-phospho-alpha-D-ribose 1-diphosphate</text>
        <dbReference type="Rhea" id="RHEA:17973"/>
        <dbReference type="ChEBI" id="CHEBI:17368"/>
        <dbReference type="ChEBI" id="CHEBI:33019"/>
        <dbReference type="ChEBI" id="CHEBI:58017"/>
        <dbReference type="ChEBI" id="CHEBI:58053"/>
        <dbReference type="EC" id="2.4.2.8"/>
    </reaction>
    <physiologicalReaction direction="right-to-left" evidence="2">
        <dbReference type="Rhea" id="RHEA:17975"/>
    </physiologicalReaction>
</comment>
<accession>A0A1F6GTF0</accession>
<dbReference type="PANTHER" id="PTHR43340:SF1">
    <property type="entry name" value="HYPOXANTHINE PHOSPHORIBOSYLTRANSFERASE"/>
    <property type="match status" value="1"/>
</dbReference>
<comment type="catalytic activity">
    <reaction evidence="1">
        <text>GMP + diphosphate = guanine + 5-phospho-alpha-D-ribose 1-diphosphate</text>
        <dbReference type="Rhea" id="RHEA:25424"/>
        <dbReference type="ChEBI" id="CHEBI:16235"/>
        <dbReference type="ChEBI" id="CHEBI:33019"/>
        <dbReference type="ChEBI" id="CHEBI:58017"/>
        <dbReference type="ChEBI" id="CHEBI:58115"/>
        <dbReference type="EC" id="2.4.2.8"/>
    </reaction>
    <physiologicalReaction direction="right-to-left" evidence="1">
        <dbReference type="Rhea" id="RHEA:25426"/>
    </physiologicalReaction>
</comment>
<evidence type="ECO:0000256" key="2">
    <source>
        <dbReference type="ARBA" id="ARBA00049402"/>
    </source>
</evidence>
<evidence type="ECO:0000313" key="5">
    <source>
        <dbReference type="Proteomes" id="UP000177583"/>
    </source>
</evidence>
<dbReference type="SUPFAM" id="SSF53271">
    <property type="entry name" value="PRTase-like"/>
    <property type="match status" value="1"/>
</dbReference>
<evidence type="ECO:0000256" key="1">
    <source>
        <dbReference type="ARBA" id="ARBA00048811"/>
    </source>
</evidence>
<dbReference type="Pfam" id="PF00156">
    <property type="entry name" value="Pribosyltran"/>
    <property type="match status" value="1"/>
</dbReference>
<dbReference type="CDD" id="cd06223">
    <property type="entry name" value="PRTases_typeI"/>
    <property type="match status" value="1"/>
</dbReference>
<dbReference type="GO" id="GO:0000287">
    <property type="term" value="F:magnesium ion binding"/>
    <property type="evidence" value="ECO:0007669"/>
    <property type="project" value="TreeGrafter"/>
</dbReference>
<dbReference type="PANTHER" id="PTHR43340">
    <property type="entry name" value="HYPOXANTHINE-GUANINE PHOSPHORIBOSYLTRANSFERASE"/>
    <property type="match status" value="1"/>
</dbReference>
<dbReference type="Gene3D" id="3.40.50.2020">
    <property type="match status" value="1"/>
</dbReference>
<dbReference type="GO" id="GO:0006178">
    <property type="term" value="P:guanine salvage"/>
    <property type="evidence" value="ECO:0007669"/>
    <property type="project" value="TreeGrafter"/>
</dbReference>
<dbReference type="GO" id="GO:0032263">
    <property type="term" value="P:GMP salvage"/>
    <property type="evidence" value="ECO:0007669"/>
    <property type="project" value="TreeGrafter"/>
</dbReference>
<organism evidence="4 5">
    <name type="scientific">Candidatus Lambdaproteobacteria bacterium RIFOXYD2_FULL_56_26</name>
    <dbReference type="NCBI Taxonomy" id="1817773"/>
    <lineage>
        <taxon>Bacteria</taxon>
        <taxon>Pseudomonadati</taxon>
        <taxon>Pseudomonadota</taxon>
        <taxon>Candidatus Lambdaproteobacteria</taxon>
    </lineage>
</organism>
<dbReference type="Proteomes" id="UP000177583">
    <property type="component" value="Unassembled WGS sequence"/>
</dbReference>
<sequence length="169" mass="18694">MTEFTNQIFSAQAIAGRVKRLAKEISAAESSQPLELVGLMNGALVFLADLIRHLDFDFPLHLVRVQSYQGDRQGEVKVTLGFDPKGKRLLLVDDILDSGGSLIALMGELNRQGAEVLKTCCLLDKAKSPLQADYVGFHCPDLWVVGYGMDYQGLYRNLPFIAELPPTLR</sequence>
<feature type="domain" description="Phosphoribosyltransferase" evidence="3">
    <location>
        <begin position="6"/>
        <end position="152"/>
    </location>
</feature>
<reference evidence="4 5" key="1">
    <citation type="journal article" date="2016" name="Nat. Commun.">
        <title>Thousands of microbial genomes shed light on interconnected biogeochemical processes in an aquifer system.</title>
        <authorList>
            <person name="Anantharaman K."/>
            <person name="Brown C.T."/>
            <person name="Hug L.A."/>
            <person name="Sharon I."/>
            <person name="Castelle C.J."/>
            <person name="Probst A.J."/>
            <person name="Thomas B.C."/>
            <person name="Singh A."/>
            <person name="Wilkins M.J."/>
            <person name="Karaoz U."/>
            <person name="Brodie E.L."/>
            <person name="Williams K.H."/>
            <person name="Hubbard S.S."/>
            <person name="Banfield J.F."/>
        </authorList>
    </citation>
    <scope>NUCLEOTIDE SEQUENCE [LARGE SCALE GENOMIC DNA]</scope>
</reference>
<dbReference type="GO" id="GO:0005829">
    <property type="term" value="C:cytosol"/>
    <property type="evidence" value="ECO:0007669"/>
    <property type="project" value="TreeGrafter"/>
</dbReference>
<gene>
    <name evidence="4" type="ORF">A2557_09535</name>
</gene>
<name>A0A1F6GTF0_9PROT</name>
<dbReference type="InterPro" id="IPR029057">
    <property type="entry name" value="PRTase-like"/>
</dbReference>
<dbReference type="InterPro" id="IPR000836">
    <property type="entry name" value="PRTase_dom"/>
</dbReference>
<evidence type="ECO:0000259" key="3">
    <source>
        <dbReference type="Pfam" id="PF00156"/>
    </source>
</evidence>
<dbReference type="AlphaFoldDB" id="A0A1F6GTF0"/>
<proteinExistence type="predicted"/>